<dbReference type="EMBL" id="JAJVCN010000001">
    <property type="protein sequence ID" value="MCE7002536.1"/>
    <property type="molecule type" value="Genomic_DNA"/>
</dbReference>
<accession>A0ABS8Z3N4</accession>
<dbReference type="PANTHER" id="PTHR33495:SF2">
    <property type="entry name" value="ANTI-SIGMA FACTOR ANTAGONIST TM_1081-RELATED"/>
    <property type="match status" value="1"/>
</dbReference>
<evidence type="ECO:0000259" key="3">
    <source>
        <dbReference type="PROSITE" id="PS50801"/>
    </source>
</evidence>
<dbReference type="RefSeq" id="WP_233723739.1">
    <property type="nucleotide sequence ID" value="NZ_JAJVCN010000001.1"/>
</dbReference>
<dbReference type="CDD" id="cd07043">
    <property type="entry name" value="STAS_anti-anti-sigma_factors"/>
    <property type="match status" value="1"/>
</dbReference>
<reference evidence="4 5" key="1">
    <citation type="submission" date="2021-12" db="EMBL/GenBank/DDBJ databases">
        <title>Genome sequence of Kibdelosporangium philippinense ATCC 49844.</title>
        <authorList>
            <person name="Fedorov E.A."/>
            <person name="Omeragic M."/>
            <person name="Shalygina K.F."/>
            <person name="Maclea K.S."/>
        </authorList>
    </citation>
    <scope>NUCLEOTIDE SEQUENCE [LARGE SCALE GENOMIC DNA]</scope>
    <source>
        <strain evidence="4 5">ATCC 49844</strain>
    </source>
</reference>
<dbReference type="InterPro" id="IPR003658">
    <property type="entry name" value="Anti-sigma_ant"/>
</dbReference>
<proteinExistence type="inferred from homology"/>
<evidence type="ECO:0000313" key="5">
    <source>
        <dbReference type="Proteomes" id="UP001521150"/>
    </source>
</evidence>
<protein>
    <recommendedName>
        <fullName evidence="2">Anti-sigma factor antagonist</fullName>
    </recommendedName>
</protein>
<dbReference type="SUPFAM" id="SSF52091">
    <property type="entry name" value="SpoIIaa-like"/>
    <property type="match status" value="1"/>
</dbReference>
<keyword evidence="5" id="KW-1185">Reference proteome</keyword>
<dbReference type="PROSITE" id="PS50801">
    <property type="entry name" value="STAS"/>
    <property type="match status" value="1"/>
</dbReference>
<comment type="similarity">
    <text evidence="1 2">Belongs to the anti-sigma-factor antagonist family.</text>
</comment>
<name>A0ABS8Z3N4_9PSEU</name>
<comment type="caution">
    <text evidence="4">The sequence shown here is derived from an EMBL/GenBank/DDBJ whole genome shotgun (WGS) entry which is preliminary data.</text>
</comment>
<dbReference type="Gene3D" id="3.30.750.24">
    <property type="entry name" value="STAS domain"/>
    <property type="match status" value="1"/>
</dbReference>
<dbReference type="InterPro" id="IPR002645">
    <property type="entry name" value="STAS_dom"/>
</dbReference>
<dbReference type="PANTHER" id="PTHR33495">
    <property type="entry name" value="ANTI-SIGMA FACTOR ANTAGONIST TM_1081-RELATED-RELATED"/>
    <property type="match status" value="1"/>
</dbReference>
<evidence type="ECO:0000313" key="4">
    <source>
        <dbReference type="EMBL" id="MCE7002536.1"/>
    </source>
</evidence>
<dbReference type="NCBIfam" id="TIGR00377">
    <property type="entry name" value="ant_ant_sig"/>
    <property type="match status" value="1"/>
</dbReference>
<gene>
    <name evidence="4" type="ORF">LWC34_06780</name>
</gene>
<evidence type="ECO:0000256" key="1">
    <source>
        <dbReference type="ARBA" id="ARBA00009013"/>
    </source>
</evidence>
<dbReference type="Pfam" id="PF01740">
    <property type="entry name" value="STAS"/>
    <property type="match status" value="1"/>
</dbReference>
<sequence length="117" mass="12181">MSTDIMTVSTSHDGGIAVVHVAGEVDMSSVAPFADAVRDALAERPTGLVIDLLEVTFCGSPGLHVLVEARDGATTSDIEMCVVAVKAPVLRPLDISGLTPLFHMRQSVPDAVKELAA</sequence>
<evidence type="ECO:0000256" key="2">
    <source>
        <dbReference type="RuleBase" id="RU003749"/>
    </source>
</evidence>
<dbReference type="Proteomes" id="UP001521150">
    <property type="component" value="Unassembled WGS sequence"/>
</dbReference>
<feature type="domain" description="STAS" evidence="3">
    <location>
        <begin position="6"/>
        <end position="115"/>
    </location>
</feature>
<dbReference type="InterPro" id="IPR036513">
    <property type="entry name" value="STAS_dom_sf"/>
</dbReference>
<organism evidence="4 5">
    <name type="scientific">Kibdelosporangium philippinense</name>
    <dbReference type="NCBI Taxonomy" id="211113"/>
    <lineage>
        <taxon>Bacteria</taxon>
        <taxon>Bacillati</taxon>
        <taxon>Actinomycetota</taxon>
        <taxon>Actinomycetes</taxon>
        <taxon>Pseudonocardiales</taxon>
        <taxon>Pseudonocardiaceae</taxon>
        <taxon>Kibdelosporangium</taxon>
    </lineage>
</organism>